<dbReference type="GO" id="GO:0008239">
    <property type="term" value="F:dipeptidyl-peptidase activity"/>
    <property type="evidence" value="ECO:0007669"/>
    <property type="project" value="InterPro"/>
</dbReference>
<evidence type="ECO:0000256" key="1">
    <source>
        <dbReference type="ARBA" id="ARBA00022801"/>
    </source>
</evidence>
<dbReference type="InterPro" id="IPR008979">
    <property type="entry name" value="Galactose-bd-like_sf"/>
</dbReference>
<proteinExistence type="predicted"/>
<keyword evidence="1" id="KW-0378">Hydrolase</keyword>
<dbReference type="SUPFAM" id="SSF53474">
    <property type="entry name" value="alpha/beta-Hydrolases"/>
    <property type="match status" value="1"/>
</dbReference>
<dbReference type="Gene3D" id="1.10.3020.20">
    <property type="match status" value="1"/>
</dbReference>
<dbReference type="InterPro" id="IPR005674">
    <property type="entry name" value="CocE/Ser_esterase"/>
</dbReference>
<dbReference type="AlphaFoldDB" id="A0A9W4N1Q5"/>
<dbReference type="GO" id="GO:0072330">
    <property type="term" value="P:monocarboxylic acid biosynthetic process"/>
    <property type="evidence" value="ECO:0007669"/>
    <property type="project" value="UniProtKB-ARBA"/>
</dbReference>
<dbReference type="Gene3D" id="3.40.50.1820">
    <property type="entry name" value="alpha/beta hydrolase"/>
    <property type="match status" value="1"/>
</dbReference>
<dbReference type="Gene3D" id="2.60.120.260">
    <property type="entry name" value="Galactose-binding domain-like"/>
    <property type="match status" value="1"/>
</dbReference>
<evidence type="ECO:0000313" key="4">
    <source>
        <dbReference type="Proteomes" id="UP001152592"/>
    </source>
</evidence>
<dbReference type="InterPro" id="IPR029058">
    <property type="entry name" value="AB_hydrolase_fold"/>
</dbReference>
<dbReference type="NCBIfam" id="TIGR00976">
    <property type="entry name" value="CocE_NonD"/>
    <property type="match status" value="1"/>
</dbReference>
<dbReference type="PANTHER" id="PTHR43056:SF10">
    <property type="entry name" value="COCE_NOND FAMILY, PUTATIVE (AFU_ORTHOLOGUE AFUA_7G00600)-RELATED"/>
    <property type="match status" value="1"/>
</dbReference>
<dbReference type="SMART" id="SM00939">
    <property type="entry name" value="PepX_C"/>
    <property type="match status" value="1"/>
</dbReference>
<dbReference type="SUPFAM" id="SSF49785">
    <property type="entry name" value="Galactose-binding domain-like"/>
    <property type="match status" value="1"/>
</dbReference>
<feature type="domain" description="Xaa-Pro dipeptidyl-peptidase C-terminal" evidence="2">
    <location>
        <begin position="327"/>
        <end position="589"/>
    </location>
</feature>
<protein>
    <recommendedName>
        <fullName evidence="2">Xaa-Pro dipeptidyl-peptidase C-terminal domain-containing protein</fullName>
    </recommendedName>
</protein>
<comment type="caution">
    <text evidence="3">The sequence shown here is derived from an EMBL/GenBank/DDBJ whole genome shotgun (WGS) entry which is preliminary data.</text>
</comment>
<dbReference type="InterPro" id="IPR000383">
    <property type="entry name" value="Xaa-Pro-like_dom"/>
</dbReference>
<organism evidence="3 4">
    <name type="scientific">Penicillium salamii</name>
    <dbReference type="NCBI Taxonomy" id="1612424"/>
    <lineage>
        <taxon>Eukaryota</taxon>
        <taxon>Fungi</taxon>
        <taxon>Dikarya</taxon>
        <taxon>Ascomycota</taxon>
        <taxon>Pezizomycotina</taxon>
        <taxon>Eurotiomycetes</taxon>
        <taxon>Eurotiomycetidae</taxon>
        <taxon>Eurotiales</taxon>
        <taxon>Aspergillaceae</taxon>
        <taxon>Penicillium</taxon>
    </lineage>
</organism>
<dbReference type="GO" id="GO:0017000">
    <property type="term" value="P:antibiotic biosynthetic process"/>
    <property type="evidence" value="ECO:0007669"/>
    <property type="project" value="UniProtKB-ARBA"/>
</dbReference>
<evidence type="ECO:0000259" key="2">
    <source>
        <dbReference type="SMART" id="SM00939"/>
    </source>
</evidence>
<dbReference type="OrthoDB" id="1930084at2759"/>
<dbReference type="Proteomes" id="UP001152592">
    <property type="component" value="Unassembled WGS sequence"/>
</dbReference>
<dbReference type="PANTHER" id="PTHR43056">
    <property type="entry name" value="PEPTIDASE S9 PROLYL OLIGOPEPTIDASE"/>
    <property type="match status" value="1"/>
</dbReference>
<reference evidence="3" key="1">
    <citation type="submission" date="2021-07" db="EMBL/GenBank/DDBJ databases">
        <authorList>
            <person name="Branca A.L. A."/>
        </authorList>
    </citation>
    <scope>NUCLEOTIDE SEQUENCE</scope>
</reference>
<accession>A0A9W4N1Q5</accession>
<gene>
    <name evidence="3" type="ORF">PSALAMII_LOCUS332</name>
</gene>
<evidence type="ECO:0000313" key="3">
    <source>
        <dbReference type="EMBL" id="CAG8233730.1"/>
    </source>
</evidence>
<dbReference type="InterPro" id="IPR050585">
    <property type="entry name" value="Xaa-Pro_dipeptidyl-ppase/CocE"/>
</dbReference>
<name>A0A9W4N1Q5_9EURO</name>
<dbReference type="EMBL" id="CAJVPD010000013">
    <property type="protein sequence ID" value="CAG8233730.1"/>
    <property type="molecule type" value="Genomic_DNA"/>
</dbReference>
<dbReference type="Pfam" id="PF08530">
    <property type="entry name" value="PepX_C"/>
    <property type="match status" value="1"/>
</dbReference>
<dbReference type="Pfam" id="PF02129">
    <property type="entry name" value="Peptidase_S15"/>
    <property type="match status" value="1"/>
</dbReference>
<sequence>MTDNARWVPASPLESSVYYPGFQPCVKVLPKELVHKKGHLSLPCDILFEQDLEVPMRDGVRLYADVYRPPNAKLGTVPTVLAFSPFGKQGGPNRYNFDRREWRCGVPRKIVSGLEVFEGPDPAYWCLHGYAIVCVDMRGTWNSDGNAVFPCADQGKDGYDTIEWIASQKWSNERVTMSGNSFLGATQWFVGAEQPPHLTCLAPWEGFNDMYNDQVRRGGDYSLQCIPDAGFASGLLLGDISGKNSVEEIIETTQQNPHWNSYWQSRQANLKNIQVPLYVVASWTNPLHTRGTLKGFIEASSKEKWLRVHNSHEWPDLYEHKNVESLRSFYDYYMKDVRNDWIFTPTVRLSILGSNGRDIVNRPETSYPLIRQKPFQLFLNNDTMSLDRSAPQQSAKLSYAATDGSAAFTYRIPSKMEFIGPSKLRLFVEAEGSDDMDVFITLEKYNCSGKLQRSTVIDVGWLADDPENERQELIERNQRDPNFCGSYFNAGPTGQLRVSHRALDENLSTEFQPVYTHKKEQLIEAGEIVAADVEIWPYGWSFEEGDVLHLQVSGFNPHPHLRPTDPRPISRNKGNHILHSGAATASYLLLPLTAS</sequence>
<dbReference type="InterPro" id="IPR013736">
    <property type="entry name" value="Xaa-Pro_dipept_C"/>
</dbReference>